<reference evidence="2" key="1">
    <citation type="submission" date="2016-10" db="EMBL/GenBank/DDBJ databases">
        <authorList>
            <person name="Varghese N."/>
            <person name="Submissions S."/>
        </authorList>
    </citation>
    <scope>NUCLEOTIDE SEQUENCE [LARGE SCALE GENOMIC DNA]</scope>
    <source>
        <strain evidence="2">B4,CECT 8067,JCM 17497</strain>
    </source>
</reference>
<dbReference type="SUPFAM" id="SSF47781">
    <property type="entry name" value="RuvA domain 2-like"/>
    <property type="match status" value="1"/>
</dbReference>
<dbReference type="RefSeq" id="WP_175529416.1">
    <property type="nucleotide sequence ID" value="NZ_FNFE01000011.1"/>
</dbReference>
<gene>
    <name evidence="1" type="ORF">SAMN04515672_0147</name>
</gene>
<name>A0A1G9H8Q0_9EURY</name>
<organism evidence="1 2">
    <name type="scientific">Natronorubrum texcoconense</name>
    <dbReference type="NCBI Taxonomy" id="1095776"/>
    <lineage>
        <taxon>Archaea</taxon>
        <taxon>Methanobacteriati</taxon>
        <taxon>Methanobacteriota</taxon>
        <taxon>Stenosarchaea group</taxon>
        <taxon>Halobacteria</taxon>
        <taxon>Halobacteriales</taxon>
        <taxon>Natrialbaceae</taxon>
        <taxon>Natronorubrum</taxon>
    </lineage>
</organism>
<evidence type="ECO:0000313" key="1">
    <source>
        <dbReference type="EMBL" id="SDL09269.1"/>
    </source>
</evidence>
<dbReference type="InterPro" id="IPR010994">
    <property type="entry name" value="RuvA_2-like"/>
</dbReference>
<dbReference type="Proteomes" id="UP000198882">
    <property type="component" value="Unassembled WGS sequence"/>
</dbReference>
<dbReference type="EMBL" id="FNFE01000011">
    <property type="protein sequence ID" value="SDL09269.1"/>
    <property type="molecule type" value="Genomic_DNA"/>
</dbReference>
<dbReference type="OrthoDB" id="203056at2157"/>
<dbReference type="AlphaFoldDB" id="A0A1G9H8Q0"/>
<evidence type="ECO:0000313" key="2">
    <source>
        <dbReference type="Proteomes" id="UP000198882"/>
    </source>
</evidence>
<dbReference type="Pfam" id="PF14520">
    <property type="entry name" value="HHH_5"/>
    <property type="match status" value="1"/>
</dbReference>
<accession>A0A1G9H8Q0</accession>
<keyword evidence="2" id="KW-1185">Reference proteome</keyword>
<dbReference type="STRING" id="1095776.SAMN04515672_0147"/>
<proteinExistence type="predicted"/>
<sequence length="124" mass="13794">MYRNPSTYDFAVILVMTGVVAYTIARDRLSTEQTPVEAAKEAFAAGEIDESEFERRLEFHLDDRNDELRVVVEQVNGVGPATSEAIAREYESLDELRASDRERLEGVSGVGEQTAGAVLELVRE</sequence>
<dbReference type="Gene3D" id="1.10.150.20">
    <property type="entry name" value="5' to 3' exonuclease, C-terminal subdomain"/>
    <property type="match status" value="1"/>
</dbReference>
<protein>
    <submittedName>
        <fullName evidence="1">Helix-hairpin-helix domain-containing protein</fullName>
    </submittedName>
</protein>